<evidence type="ECO:0000256" key="1">
    <source>
        <dbReference type="SAM" id="MobiDB-lite"/>
    </source>
</evidence>
<dbReference type="AlphaFoldDB" id="A0A0V0ZLQ8"/>
<keyword evidence="3" id="KW-1185">Reference proteome</keyword>
<accession>A0A0V0ZLQ8</accession>
<gene>
    <name evidence="2" type="ORF">T12_5534</name>
</gene>
<evidence type="ECO:0000313" key="2">
    <source>
        <dbReference type="EMBL" id="KRY13364.1"/>
    </source>
</evidence>
<reference evidence="2 3" key="1">
    <citation type="submission" date="2015-01" db="EMBL/GenBank/DDBJ databases">
        <title>Evolution of Trichinella species and genotypes.</title>
        <authorList>
            <person name="Korhonen P.K."/>
            <person name="Edoardo P."/>
            <person name="Giuseppe L.R."/>
            <person name="Gasser R.B."/>
        </authorList>
    </citation>
    <scope>NUCLEOTIDE SEQUENCE [LARGE SCALE GENOMIC DNA]</scope>
    <source>
        <strain evidence="2">ISS2496</strain>
    </source>
</reference>
<proteinExistence type="predicted"/>
<organism evidence="2 3">
    <name type="scientific">Trichinella patagoniensis</name>
    <dbReference type="NCBI Taxonomy" id="990121"/>
    <lineage>
        <taxon>Eukaryota</taxon>
        <taxon>Metazoa</taxon>
        <taxon>Ecdysozoa</taxon>
        <taxon>Nematoda</taxon>
        <taxon>Enoplea</taxon>
        <taxon>Dorylaimia</taxon>
        <taxon>Trichinellida</taxon>
        <taxon>Trichinellidae</taxon>
        <taxon>Trichinella</taxon>
    </lineage>
</organism>
<dbReference type="Proteomes" id="UP000054783">
    <property type="component" value="Unassembled WGS sequence"/>
</dbReference>
<dbReference type="EMBL" id="JYDQ01000141">
    <property type="protein sequence ID" value="KRY13364.1"/>
    <property type="molecule type" value="Genomic_DNA"/>
</dbReference>
<protein>
    <submittedName>
        <fullName evidence="2">Uncharacterized protein</fullName>
    </submittedName>
</protein>
<evidence type="ECO:0000313" key="3">
    <source>
        <dbReference type="Proteomes" id="UP000054783"/>
    </source>
</evidence>
<feature type="region of interest" description="Disordered" evidence="1">
    <location>
        <begin position="76"/>
        <end position="99"/>
    </location>
</feature>
<sequence length="99" mass="11042">MIRFLGKEEDFAFGIVLITITIYPSKEDYGSASVGASVCCWSLNLAVMNRRQSLFGVVNKHCILYLSFDCDNVTEERGAETGGYDRTEKPADRQRPVVA</sequence>
<name>A0A0V0ZLQ8_9BILA</name>
<comment type="caution">
    <text evidence="2">The sequence shown here is derived from an EMBL/GenBank/DDBJ whole genome shotgun (WGS) entry which is preliminary data.</text>
</comment>